<feature type="compositionally biased region" description="Basic and acidic residues" evidence="2">
    <location>
        <begin position="86"/>
        <end position="115"/>
    </location>
</feature>
<evidence type="ECO:0000313" key="4">
    <source>
        <dbReference type="Proteomes" id="UP000094285"/>
    </source>
</evidence>
<dbReference type="RefSeq" id="XP_020064530.1">
    <property type="nucleotide sequence ID" value="XM_020206790.1"/>
</dbReference>
<gene>
    <name evidence="3" type="ORF">CANTADRAFT_22150</name>
</gene>
<feature type="compositionally biased region" description="Polar residues" evidence="2">
    <location>
        <begin position="73"/>
        <end position="84"/>
    </location>
</feature>
<dbReference type="EMBL" id="KV453912">
    <property type="protein sequence ID" value="ODV79408.1"/>
    <property type="molecule type" value="Genomic_DNA"/>
</dbReference>
<feature type="compositionally biased region" description="Basic residues" evidence="2">
    <location>
        <begin position="256"/>
        <end position="268"/>
    </location>
</feature>
<accession>A0A1E4SIU0</accession>
<keyword evidence="4" id="KW-1185">Reference proteome</keyword>
<sequence>MVEDLSQPLSESYFHLSQDNETDLSNTSSIEFDDDSFNPVHEGMTKHDTKHDTSLLVRFAQEIDLDIAKESNTDASSTPTNYEQFQPKRENKRNDFDVTDNNETRNEKHNNETKEQILSPKRFQGFGAGPQKIASPAPMISSHSTPLTAKNGLNNMKWSKYSKDNYLPDINESRDDTTANDIIRPSHSRNLSKHSRMNSYNKEEDTFIQQPKLSIQELLDSVLPMFSEQISEKVKDSINELIRQGSLQHSDLASHPTKHEHKHKHKPTKSQDLFITPIRSHTESISNSTSDDDLSLTGLHRGPSNERKKFSVNHDGSIHTHEVCEEKKEHKNVDSPVTTPPHSQEYSELKPQLSTILEEEASLHNQILEQEVERLKLENLDLQIELNGLQVEMAQNAKLVHEQQTLEIDAEFSREAVKQDDTKEREMQETIDRLAKEVQRARLEKEEAVNELTWYKNQKENHNEGNQEDHARLQKMVDEAQRETSRTRKEIASLEAEIGDKAKSITMDTIDDRFHAQYKKLQLDKVDGLSKVELGNTLKNLMLSLLISDLDHLPSQAAKYGRFLKMSIQFMDNMHASVYTQASGVKPSDYLRMHDERALQHLGECLDGMVRAAQR</sequence>
<feature type="region of interest" description="Disordered" evidence="2">
    <location>
        <begin position="283"/>
        <end position="311"/>
    </location>
</feature>
<dbReference type="AlphaFoldDB" id="A0A1E4SIU0"/>
<feature type="region of interest" description="Disordered" evidence="2">
    <location>
        <begin position="247"/>
        <end position="269"/>
    </location>
</feature>
<feature type="region of interest" description="Disordered" evidence="2">
    <location>
        <begin position="70"/>
        <end position="115"/>
    </location>
</feature>
<protein>
    <submittedName>
        <fullName evidence="3">Uncharacterized protein</fullName>
    </submittedName>
</protein>
<dbReference type="OrthoDB" id="4021329at2759"/>
<feature type="compositionally biased region" description="Polar residues" evidence="2">
    <location>
        <begin position="7"/>
        <end position="30"/>
    </location>
</feature>
<proteinExistence type="predicted"/>
<feature type="region of interest" description="Disordered" evidence="2">
    <location>
        <begin position="323"/>
        <end position="346"/>
    </location>
</feature>
<dbReference type="InterPro" id="IPR021750">
    <property type="entry name" value="Sid4-like"/>
</dbReference>
<keyword evidence="1" id="KW-0175">Coiled coil</keyword>
<dbReference type="Proteomes" id="UP000094285">
    <property type="component" value="Unassembled WGS sequence"/>
</dbReference>
<feature type="coiled-coil region" evidence="1">
    <location>
        <begin position="358"/>
        <end position="392"/>
    </location>
</feature>
<name>A0A1E4SIU0_9ASCO</name>
<dbReference type="GeneID" id="30980927"/>
<feature type="region of interest" description="Disordered" evidence="2">
    <location>
        <begin position="1"/>
        <end position="49"/>
    </location>
</feature>
<feature type="coiled-coil region" evidence="1">
    <location>
        <begin position="424"/>
        <end position="497"/>
    </location>
</feature>
<reference evidence="4" key="1">
    <citation type="submission" date="2016-05" db="EMBL/GenBank/DDBJ databases">
        <title>Comparative genomics of biotechnologically important yeasts.</title>
        <authorList>
            <consortium name="DOE Joint Genome Institute"/>
            <person name="Riley R."/>
            <person name="Haridas S."/>
            <person name="Wolfe K.H."/>
            <person name="Lopes M.R."/>
            <person name="Hittinger C.T."/>
            <person name="Goker M."/>
            <person name="Salamov A."/>
            <person name="Wisecaver J."/>
            <person name="Long T.M."/>
            <person name="Aerts A.L."/>
            <person name="Barry K."/>
            <person name="Choi C."/>
            <person name="Clum A."/>
            <person name="Coughlan A.Y."/>
            <person name="Deshpande S."/>
            <person name="Douglass A.P."/>
            <person name="Hanson S.J."/>
            <person name="Klenk H.-P."/>
            <person name="Labutti K."/>
            <person name="Lapidus A."/>
            <person name="Lindquist E."/>
            <person name="Lipzen A."/>
            <person name="Meier-Kolthoff J.P."/>
            <person name="Ohm R.A."/>
            <person name="Otillar R.P."/>
            <person name="Pangilinan J."/>
            <person name="Peng Y."/>
            <person name="Rokas A."/>
            <person name="Rosa C.A."/>
            <person name="Scheuner C."/>
            <person name="Sibirny A.A."/>
            <person name="Slot J.C."/>
            <person name="Stielow J.B."/>
            <person name="Sun H."/>
            <person name="Kurtzman C.P."/>
            <person name="Blackwell M."/>
            <person name="Grigoriev I.V."/>
            <person name="Jeffries T.W."/>
        </authorList>
    </citation>
    <scope>NUCLEOTIDE SEQUENCE [LARGE SCALE GENOMIC DNA]</scope>
    <source>
        <strain evidence="4">NRRL Y-17324</strain>
    </source>
</reference>
<dbReference type="Pfam" id="PF11778">
    <property type="entry name" value="SID"/>
    <property type="match status" value="1"/>
</dbReference>
<dbReference type="STRING" id="984487.A0A1E4SIU0"/>
<feature type="compositionally biased region" description="Basic and acidic residues" evidence="2">
    <location>
        <begin position="323"/>
        <end position="333"/>
    </location>
</feature>
<feature type="compositionally biased region" description="Polar residues" evidence="2">
    <location>
        <begin position="335"/>
        <end position="346"/>
    </location>
</feature>
<evidence type="ECO:0000313" key="3">
    <source>
        <dbReference type="EMBL" id="ODV79408.1"/>
    </source>
</evidence>
<evidence type="ECO:0000256" key="1">
    <source>
        <dbReference type="SAM" id="Coils"/>
    </source>
</evidence>
<evidence type="ECO:0000256" key="2">
    <source>
        <dbReference type="SAM" id="MobiDB-lite"/>
    </source>
</evidence>
<organism evidence="3 4">
    <name type="scientific">Suhomyces tanzawaensis NRRL Y-17324</name>
    <dbReference type="NCBI Taxonomy" id="984487"/>
    <lineage>
        <taxon>Eukaryota</taxon>
        <taxon>Fungi</taxon>
        <taxon>Dikarya</taxon>
        <taxon>Ascomycota</taxon>
        <taxon>Saccharomycotina</taxon>
        <taxon>Pichiomycetes</taxon>
        <taxon>Debaryomycetaceae</taxon>
        <taxon>Suhomyces</taxon>
    </lineage>
</organism>